<name>A0A0B2UW44_TOXCA</name>
<organism evidence="1 2">
    <name type="scientific">Toxocara canis</name>
    <name type="common">Canine roundworm</name>
    <dbReference type="NCBI Taxonomy" id="6265"/>
    <lineage>
        <taxon>Eukaryota</taxon>
        <taxon>Metazoa</taxon>
        <taxon>Ecdysozoa</taxon>
        <taxon>Nematoda</taxon>
        <taxon>Chromadorea</taxon>
        <taxon>Rhabditida</taxon>
        <taxon>Spirurina</taxon>
        <taxon>Ascaridomorpha</taxon>
        <taxon>Ascaridoidea</taxon>
        <taxon>Toxocaridae</taxon>
        <taxon>Toxocara</taxon>
    </lineage>
</organism>
<gene>
    <name evidence="1" type="ORF">Tcan_13390</name>
</gene>
<accession>A0A0B2UW44</accession>
<reference evidence="1 2" key="1">
    <citation type="submission" date="2014-11" db="EMBL/GenBank/DDBJ databases">
        <title>Genetic blueprint of the zoonotic pathogen Toxocara canis.</title>
        <authorList>
            <person name="Zhu X.-Q."/>
            <person name="Korhonen P.K."/>
            <person name="Cai H."/>
            <person name="Young N.D."/>
            <person name="Nejsum P."/>
            <person name="von Samson-Himmelstjerna G."/>
            <person name="Boag P.R."/>
            <person name="Tan P."/>
            <person name="Li Q."/>
            <person name="Min J."/>
            <person name="Yang Y."/>
            <person name="Wang X."/>
            <person name="Fang X."/>
            <person name="Hall R.S."/>
            <person name="Hofmann A."/>
            <person name="Sternberg P.W."/>
            <person name="Jex A.R."/>
            <person name="Gasser R.B."/>
        </authorList>
    </citation>
    <scope>NUCLEOTIDE SEQUENCE [LARGE SCALE GENOMIC DNA]</scope>
    <source>
        <strain evidence="1">PN_DK_2014</strain>
    </source>
</reference>
<keyword evidence="2" id="KW-1185">Reference proteome</keyword>
<sequence>MSHICRSLANAQHPSMENHLGLLEALRTQLVAVIAYYEIVGPGTSLVHKHLQTGAHPDMRAEIRAGTDAIRKHPHAQGRTYTSTGRRQERLKMAANGDIPESLEEINLKMNATTDERLFLLSPASNEPVSAVLQGLEIGYYGAQFMVGNRPYRRAVQEVTCKEAI</sequence>
<dbReference type="EMBL" id="JPKZ01002765">
    <property type="protein sequence ID" value="KHN75276.1"/>
    <property type="molecule type" value="Genomic_DNA"/>
</dbReference>
<dbReference type="AlphaFoldDB" id="A0A0B2UW44"/>
<evidence type="ECO:0000313" key="2">
    <source>
        <dbReference type="Proteomes" id="UP000031036"/>
    </source>
</evidence>
<comment type="caution">
    <text evidence="1">The sequence shown here is derived from an EMBL/GenBank/DDBJ whole genome shotgun (WGS) entry which is preliminary data.</text>
</comment>
<protein>
    <submittedName>
        <fullName evidence="1">Uncharacterized protein</fullName>
    </submittedName>
</protein>
<proteinExistence type="predicted"/>
<dbReference type="Proteomes" id="UP000031036">
    <property type="component" value="Unassembled WGS sequence"/>
</dbReference>
<evidence type="ECO:0000313" key="1">
    <source>
        <dbReference type="EMBL" id="KHN75276.1"/>
    </source>
</evidence>